<protein>
    <submittedName>
        <fullName evidence="3">DUF928 domain-containing protein</fullName>
    </submittedName>
</protein>
<comment type="caution">
    <text evidence="3">The sequence shown here is derived from an EMBL/GenBank/DDBJ whole genome shotgun (WGS) entry which is preliminary data.</text>
</comment>
<dbReference type="EMBL" id="DSRD01000227">
    <property type="protein sequence ID" value="HGW93355.1"/>
    <property type="molecule type" value="Genomic_DNA"/>
</dbReference>
<gene>
    <name evidence="3" type="ORF">ENR47_03580</name>
</gene>
<proteinExistence type="predicted"/>
<dbReference type="PROSITE" id="PS51257">
    <property type="entry name" value="PROKAR_LIPOPROTEIN"/>
    <property type="match status" value="1"/>
</dbReference>
<evidence type="ECO:0000256" key="1">
    <source>
        <dbReference type="SAM" id="MobiDB-lite"/>
    </source>
</evidence>
<feature type="chain" id="PRO_5032870463" evidence="2">
    <location>
        <begin position="32"/>
        <end position="238"/>
    </location>
</feature>
<evidence type="ECO:0000256" key="2">
    <source>
        <dbReference type="SAM" id="SignalP"/>
    </source>
</evidence>
<feature type="signal peptide" evidence="2">
    <location>
        <begin position="1"/>
        <end position="31"/>
    </location>
</feature>
<dbReference type="InterPro" id="IPR010328">
    <property type="entry name" value="DUF928"/>
</dbReference>
<keyword evidence="2" id="KW-0732">Signal</keyword>
<reference evidence="3" key="1">
    <citation type="journal article" date="2020" name="mSystems">
        <title>Genome- and Community-Level Interaction Insights into Carbon Utilization and Element Cycling Functions of Hydrothermarchaeota in Hydrothermal Sediment.</title>
        <authorList>
            <person name="Zhou Z."/>
            <person name="Liu Y."/>
            <person name="Xu W."/>
            <person name="Pan J."/>
            <person name="Luo Z.H."/>
            <person name="Li M."/>
        </authorList>
    </citation>
    <scope>NUCLEOTIDE SEQUENCE [LARGE SCALE GENOMIC DNA]</scope>
    <source>
        <strain evidence="3">SpSt-402</strain>
    </source>
</reference>
<evidence type="ECO:0000313" key="3">
    <source>
        <dbReference type="EMBL" id="HGW93355.1"/>
    </source>
</evidence>
<feature type="region of interest" description="Disordered" evidence="1">
    <location>
        <begin position="36"/>
        <end position="60"/>
    </location>
</feature>
<organism evidence="3">
    <name type="scientific">Oscillatoriales cyanobacterium SpSt-402</name>
    <dbReference type="NCBI Taxonomy" id="2282168"/>
    <lineage>
        <taxon>Bacteria</taxon>
        <taxon>Bacillati</taxon>
        <taxon>Cyanobacteriota</taxon>
        <taxon>Cyanophyceae</taxon>
        <taxon>Oscillatoriophycideae</taxon>
        <taxon>Oscillatoriales</taxon>
    </lineage>
</organism>
<name>A0A832H6B2_9CYAN</name>
<feature type="compositionally biased region" description="Low complexity" evidence="1">
    <location>
        <begin position="36"/>
        <end position="46"/>
    </location>
</feature>
<dbReference type="AlphaFoldDB" id="A0A832H6B2"/>
<accession>A0A832H6B2</accession>
<sequence>MKFIQSWQYTIMGTSCAIALMLTHVSLPAHAQSFAGTGSAGSSTKGGSRGSCPSTGKPLTPLVPASAPNGGWTMSANPTFWVYVPYTLTPEHTVEFVLLDDQNQLHYQTRFAGTGSTPGILGLSLPAKATPLDEGKVYTWYVMVYCDRQGDLPASASATIQRVPVDATLKQQLAKASPLEQSRLYANRRLWYDALTVLSTARLTPNSQATTAWRALLTLPTVALQSFIAEPVQLAPTP</sequence>
<dbReference type="Pfam" id="PF06051">
    <property type="entry name" value="DUF928"/>
    <property type="match status" value="1"/>
</dbReference>